<proteinExistence type="predicted"/>
<keyword evidence="2" id="KW-1185">Reference proteome</keyword>
<dbReference type="OrthoDB" id="2489472at2759"/>
<organism evidence="1 2">
    <name type="scientific">Diversispora epigaea</name>
    <dbReference type="NCBI Taxonomy" id="1348612"/>
    <lineage>
        <taxon>Eukaryota</taxon>
        <taxon>Fungi</taxon>
        <taxon>Fungi incertae sedis</taxon>
        <taxon>Mucoromycota</taxon>
        <taxon>Glomeromycotina</taxon>
        <taxon>Glomeromycetes</taxon>
        <taxon>Diversisporales</taxon>
        <taxon>Diversisporaceae</taxon>
        <taxon>Diversispora</taxon>
    </lineage>
</organism>
<name>A0A397I9N2_9GLOM</name>
<evidence type="ECO:0000313" key="1">
    <source>
        <dbReference type="EMBL" id="RHZ70104.1"/>
    </source>
</evidence>
<reference evidence="1 2" key="1">
    <citation type="submission" date="2018-08" db="EMBL/GenBank/DDBJ databases">
        <title>Genome and evolution of the arbuscular mycorrhizal fungus Diversispora epigaea (formerly Glomus versiforme) and its bacterial endosymbionts.</title>
        <authorList>
            <person name="Sun X."/>
            <person name="Fei Z."/>
            <person name="Harrison M."/>
        </authorList>
    </citation>
    <scope>NUCLEOTIDE SEQUENCE [LARGE SCALE GENOMIC DNA]</scope>
    <source>
        <strain evidence="1 2">IT104</strain>
    </source>
</reference>
<sequence>MAELLIENMDTKMPFKLKIAANEIFMAELLIENMDTKMPFKLKIAANGLEFEELSQKLENYLIESYPNIIFEFEGFTKRSESALVSILKRDNIKMKEWEIWDYLIN</sequence>
<comment type="caution">
    <text evidence="1">The sequence shown here is derived from an EMBL/GenBank/DDBJ whole genome shotgun (WGS) entry which is preliminary data.</text>
</comment>
<dbReference type="EMBL" id="PQFF01000252">
    <property type="protein sequence ID" value="RHZ70104.1"/>
    <property type="molecule type" value="Genomic_DNA"/>
</dbReference>
<protein>
    <submittedName>
        <fullName evidence="1">Uncharacterized protein</fullName>
    </submittedName>
</protein>
<evidence type="ECO:0000313" key="2">
    <source>
        <dbReference type="Proteomes" id="UP000266861"/>
    </source>
</evidence>
<accession>A0A397I9N2</accession>
<gene>
    <name evidence="1" type="ORF">Glove_275g91</name>
</gene>
<dbReference type="Proteomes" id="UP000266861">
    <property type="component" value="Unassembled WGS sequence"/>
</dbReference>
<dbReference type="AlphaFoldDB" id="A0A397I9N2"/>